<evidence type="ECO:0000313" key="2">
    <source>
        <dbReference type="EMBL" id="PQL20343.1"/>
    </source>
</evidence>
<dbReference type="InterPro" id="IPR008523">
    <property type="entry name" value="DUF805"/>
</dbReference>
<reference evidence="2 3" key="1">
    <citation type="submission" date="2018-01" db="EMBL/GenBank/DDBJ databases">
        <title>Draft genome sequences of clinical isolates and type strains of oral Veillonella including Veillonella infantum sp., nov.</title>
        <authorList>
            <person name="Mashima I."/>
            <person name="Liao Y.-C."/>
            <person name="Sabharwal A."/>
            <person name="Haase E.M."/>
            <person name="Nakazawa F."/>
            <person name="Scannapieco F.A."/>
        </authorList>
    </citation>
    <scope>NUCLEOTIDE SEQUENCE [LARGE SCALE GENOMIC DNA]</scope>
    <source>
        <strain evidence="2 3">JCM 15641</strain>
    </source>
</reference>
<dbReference type="Pfam" id="PF05656">
    <property type="entry name" value="DUF805"/>
    <property type="match status" value="1"/>
</dbReference>
<dbReference type="OrthoDB" id="1632217at2"/>
<keyword evidence="1" id="KW-0472">Membrane</keyword>
<feature type="transmembrane region" description="Helical" evidence="1">
    <location>
        <begin position="26"/>
        <end position="45"/>
    </location>
</feature>
<dbReference type="Proteomes" id="UP000237916">
    <property type="component" value="Unassembled WGS sequence"/>
</dbReference>
<dbReference type="PANTHER" id="PTHR34980:SF2">
    <property type="entry name" value="INNER MEMBRANE PROTEIN YHAH-RELATED"/>
    <property type="match status" value="1"/>
</dbReference>
<evidence type="ECO:0000313" key="3">
    <source>
        <dbReference type="Proteomes" id="UP000237916"/>
    </source>
</evidence>
<gene>
    <name evidence="2" type="ORF">VEHSUH05_04565</name>
</gene>
<dbReference type="AlphaFoldDB" id="A0A2S7ZAQ7"/>
<accession>A0A2S7ZAQ7</accession>
<proteinExistence type="predicted"/>
<dbReference type="GO" id="GO:0005886">
    <property type="term" value="C:plasma membrane"/>
    <property type="evidence" value="ECO:0007669"/>
    <property type="project" value="TreeGrafter"/>
</dbReference>
<keyword evidence="1" id="KW-1133">Transmembrane helix</keyword>
<dbReference type="STRING" id="1298594.GCA_001312465_01978"/>
<evidence type="ECO:0000256" key="1">
    <source>
        <dbReference type="SAM" id="Phobius"/>
    </source>
</evidence>
<sequence length="135" mass="15000">MRKRMIHMEQLKALLSLSGRMNRRSFLVNLLIVFVIGFVGGYILGLTKFSTVGICIGGPIVFIAILRELAVASRRIHDVNGPTFLAFVYILSSIVAIWSPDIGLVLLFVKLLLVVIPGNKNTNKYGDKPENKIVF</sequence>
<protein>
    <submittedName>
        <fullName evidence="2">DUF805 domain-containing protein</fullName>
    </submittedName>
</protein>
<name>A0A2S7ZAQ7_9FIRM</name>
<feature type="transmembrane region" description="Helical" evidence="1">
    <location>
        <begin position="84"/>
        <end position="109"/>
    </location>
</feature>
<organism evidence="2 3">
    <name type="scientific">Veillonella denticariosi JCM 15641</name>
    <dbReference type="NCBI Taxonomy" id="1298594"/>
    <lineage>
        <taxon>Bacteria</taxon>
        <taxon>Bacillati</taxon>
        <taxon>Bacillota</taxon>
        <taxon>Negativicutes</taxon>
        <taxon>Veillonellales</taxon>
        <taxon>Veillonellaceae</taxon>
        <taxon>Veillonella</taxon>
    </lineage>
</organism>
<feature type="transmembrane region" description="Helical" evidence="1">
    <location>
        <begin position="51"/>
        <end position="72"/>
    </location>
</feature>
<keyword evidence="1" id="KW-0812">Transmembrane</keyword>
<keyword evidence="3" id="KW-1185">Reference proteome</keyword>
<comment type="caution">
    <text evidence="2">The sequence shown here is derived from an EMBL/GenBank/DDBJ whole genome shotgun (WGS) entry which is preliminary data.</text>
</comment>
<dbReference type="EMBL" id="PPDB01000003">
    <property type="protein sequence ID" value="PQL20343.1"/>
    <property type="molecule type" value="Genomic_DNA"/>
</dbReference>
<dbReference type="PANTHER" id="PTHR34980">
    <property type="entry name" value="INNER MEMBRANE PROTEIN-RELATED-RELATED"/>
    <property type="match status" value="1"/>
</dbReference>